<organism evidence="2 3">
    <name type="scientific">Devosia pacifica</name>
    <dbReference type="NCBI Taxonomy" id="1335967"/>
    <lineage>
        <taxon>Bacteria</taxon>
        <taxon>Pseudomonadati</taxon>
        <taxon>Pseudomonadota</taxon>
        <taxon>Alphaproteobacteria</taxon>
        <taxon>Hyphomicrobiales</taxon>
        <taxon>Devosiaceae</taxon>
        <taxon>Devosia</taxon>
    </lineage>
</organism>
<evidence type="ECO:0000259" key="1">
    <source>
        <dbReference type="Pfam" id="PF01636"/>
    </source>
</evidence>
<reference evidence="2" key="1">
    <citation type="journal article" date="2014" name="Int. J. Syst. Evol. Microbiol.">
        <title>Complete genome sequence of Corynebacterium casei LMG S-19264T (=DSM 44701T), isolated from a smear-ripened cheese.</title>
        <authorList>
            <consortium name="US DOE Joint Genome Institute (JGI-PGF)"/>
            <person name="Walter F."/>
            <person name="Albersmeier A."/>
            <person name="Kalinowski J."/>
            <person name="Ruckert C."/>
        </authorList>
    </citation>
    <scope>NUCLEOTIDE SEQUENCE</scope>
    <source>
        <strain evidence="2">KCTC 32437</strain>
    </source>
</reference>
<dbReference type="InterPro" id="IPR011009">
    <property type="entry name" value="Kinase-like_dom_sf"/>
</dbReference>
<reference evidence="2" key="2">
    <citation type="submission" date="2020-09" db="EMBL/GenBank/DDBJ databases">
        <authorList>
            <person name="Sun Q."/>
            <person name="Kim S."/>
        </authorList>
    </citation>
    <scope>NUCLEOTIDE SEQUENCE</scope>
    <source>
        <strain evidence="2">KCTC 32437</strain>
    </source>
</reference>
<dbReference type="Pfam" id="PF01636">
    <property type="entry name" value="APH"/>
    <property type="match status" value="1"/>
</dbReference>
<feature type="domain" description="Aminoglycoside phosphotransferase" evidence="1">
    <location>
        <begin position="25"/>
        <end position="233"/>
    </location>
</feature>
<dbReference type="AlphaFoldDB" id="A0A918S8T6"/>
<evidence type="ECO:0000313" key="3">
    <source>
        <dbReference type="Proteomes" id="UP000646579"/>
    </source>
</evidence>
<accession>A0A918S8T6</accession>
<evidence type="ECO:0000313" key="2">
    <source>
        <dbReference type="EMBL" id="GHA30507.1"/>
    </source>
</evidence>
<keyword evidence="3" id="KW-1185">Reference proteome</keyword>
<proteinExistence type="predicted"/>
<dbReference type="SUPFAM" id="SSF56112">
    <property type="entry name" value="Protein kinase-like (PK-like)"/>
    <property type="match status" value="1"/>
</dbReference>
<dbReference type="InterPro" id="IPR002575">
    <property type="entry name" value="Aminoglycoside_PTrfase"/>
</dbReference>
<dbReference type="PANTHER" id="PTHR21310">
    <property type="entry name" value="AMINOGLYCOSIDE PHOSPHOTRANSFERASE-RELATED-RELATED"/>
    <property type="match status" value="1"/>
</dbReference>
<protein>
    <recommendedName>
        <fullName evidence="1">Aminoglycoside phosphotransferase domain-containing protein</fullName>
    </recommendedName>
</protein>
<sequence length="325" mass="35183">MGTAPNESDAASAARDITGRTPASVRRFGTGSGHYVFEVLFEDSAPIVIRMGAPERRVALSEGVKLHSQLVAHGVPLPAIIGHAFEADWPFVAMERVAGTDLQYVLHALSYEQLRSIAAHVADAQTATARVGVSQRYGFSASGKAAPHTRWSDVVAASLSRSRRRLEANGVFEVETIVAPLESLLDALRVELDALPATPFLHDTTTRNVLIDAEGRFSGIVDVDDLCFGDPRYAPALTSAVIRAYGGPLSYIDAWMGAAGHADDIIFRFYVALFVADLMAEQGMAFNGNEGPRDPQRESRLLETFQQALTIVTRQLGRGRRPAPR</sequence>
<name>A0A918S8T6_9HYPH</name>
<dbReference type="Gene3D" id="3.90.1200.10">
    <property type="match status" value="1"/>
</dbReference>
<dbReference type="InterPro" id="IPR051678">
    <property type="entry name" value="AGP_Transferase"/>
</dbReference>
<comment type="caution">
    <text evidence="2">The sequence shown here is derived from an EMBL/GenBank/DDBJ whole genome shotgun (WGS) entry which is preliminary data.</text>
</comment>
<dbReference type="EMBL" id="BMZE01000003">
    <property type="protein sequence ID" value="GHA30507.1"/>
    <property type="molecule type" value="Genomic_DNA"/>
</dbReference>
<gene>
    <name evidence="2" type="ORF">GCM10007989_27900</name>
</gene>
<dbReference type="Proteomes" id="UP000646579">
    <property type="component" value="Unassembled WGS sequence"/>
</dbReference>
<dbReference type="RefSeq" id="WP_189426340.1">
    <property type="nucleotide sequence ID" value="NZ_BMZE01000003.1"/>
</dbReference>